<dbReference type="InterPro" id="IPR010499">
    <property type="entry name" value="AraC_E-bd"/>
</dbReference>
<dbReference type="SUPFAM" id="SSF55136">
    <property type="entry name" value="Probable bacterial effector-binding domain"/>
    <property type="match status" value="1"/>
</dbReference>
<organism evidence="2 3">
    <name type="scientific">Rhizomicrobium palustre</name>
    <dbReference type="NCBI Taxonomy" id="189966"/>
    <lineage>
        <taxon>Bacteria</taxon>
        <taxon>Pseudomonadati</taxon>
        <taxon>Pseudomonadota</taxon>
        <taxon>Alphaproteobacteria</taxon>
        <taxon>Micropepsales</taxon>
        <taxon>Micropepsaceae</taxon>
        <taxon>Rhizomicrobium</taxon>
    </lineage>
</organism>
<comment type="caution">
    <text evidence="2">The sequence shown here is derived from an EMBL/GenBank/DDBJ whole genome shotgun (WGS) entry which is preliminary data.</text>
</comment>
<dbReference type="Proteomes" id="UP000570514">
    <property type="component" value="Unassembled WGS sequence"/>
</dbReference>
<proteinExistence type="predicted"/>
<dbReference type="SMART" id="SM00871">
    <property type="entry name" value="AraC_E_bind"/>
    <property type="match status" value="1"/>
</dbReference>
<accession>A0A846N0P4</accession>
<evidence type="ECO:0000313" key="2">
    <source>
        <dbReference type="EMBL" id="NIK89055.1"/>
    </source>
</evidence>
<reference evidence="2 3" key="1">
    <citation type="submission" date="2020-03" db="EMBL/GenBank/DDBJ databases">
        <title>Genomic Encyclopedia of Type Strains, Phase IV (KMG-IV): sequencing the most valuable type-strain genomes for metagenomic binning, comparative biology and taxonomic classification.</title>
        <authorList>
            <person name="Goeker M."/>
        </authorList>
    </citation>
    <scope>NUCLEOTIDE SEQUENCE [LARGE SCALE GENOMIC DNA]</scope>
    <source>
        <strain evidence="2 3">DSM 19867</strain>
    </source>
</reference>
<protein>
    <submittedName>
        <fullName evidence="2">Putative transcriptional regulator YdeE</fullName>
    </submittedName>
</protein>
<dbReference type="InterPro" id="IPR011256">
    <property type="entry name" value="Reg_factor_effector_dom_sf"/>
</dbReference>
<dbReference type="RefSeq" id="WP_167083177.1">
    <property type="nucleotide sequence ID" value="NZ_BAAADC010000001.1"/>
</dbReference>
<keyword evidence="3" id="KW-1185">Reference proteome</keyword>
<dbReference type="Pfam" id="PF14526">
    <property type="entry name" value="Cass2"/>
    <property type="match status" value="1"/>
</dbReference>
<evidence type="ECO:0000259" key="1">
    <source>
        <dbReference type="SMART" id="SM00871"/>
    </source>
</evidence>
<sequence>MFGTAGNSIRLMFRRELFGPVSLAGYSCIHTLSRDPREMYFKIACQWRDFAATAGNLKRLPPRLGYGVCLSLDINRRQMEYVSCLVVAAKEDVPQELSCLILPELDCAVFDHHGDAALLPCTLQSIFDTVLPEEGLYPVTFGAPAFIQRFSERFDPLTGMGGLEILVPLEN</sequence>
<dbReference type="AlphaFoldDB" id="A0A846N0P4"/>
<dbReference type="EMBL" id="JAASRM010000001">
    <property type="protein sequence ID" value="NIK89055.1"/>
    <property type="molecule type" value="Genomic_DNA"/>
</dbReference>
<gene>
    <name evidence="2" type="ORF">FHS83_002373</name>
</gene>
<evidence type="ECO:0000313" key="3">
    <source>
        <dbReference type="Proteomes" id="UP000570514"/>
    </source>
</evidence>
<dbReference type="InterPro" id="IPR029441">
    <property type="entry name" value="Cass2"/>
</dbReference>
<feature type="domain" description="AraC effector-binding" evidence="1">
    <location>
        <begin position="11"/>
        <end position="170"/>
    </location>
</feature>
<dbReference type="Gene3D" id="3.20.80.10">
    <property type="entry name" value="Regulatory factor, effector binding domain"/>
    <property type="match status" value="1"/>
</dbReference>
<name>A0A846N0P4_9PROT</name>